<accession>A0A8J5WYD6</accession>
<reference evidence="1" key="1">
    <citation type="journal article" date="2021" name="bioRxiv">
        <title>Whole Genome Assembly and Annotation of Northern Wild Rice, Zizania palustris L., Supports a Whole Genome Duplication in the Zizania Genus.</title>
        <authorList>
            <person name="Haas M."/>
            <person name="Kono T."/>
            <person name="Macchietto M."/>
            <person name="Millas R."/>
            <person name="McGilp L."/>
            <person name="Shao M."/>
            <person name="Duquette J."/>
            <person name="Hirsch C.N."/>
            <person name="Kimball J."/>
        </authorList>
    </citation>
    <scope>NUCLEOTIDE SEQUENCE</scope>
    <source>
        <tissue evidence="1">Fresh leaf tissue</tissue>
    </source>
</reference>
<dbReference type="Proteomes" id="UP000729402">
    <property type="component" value="Unassembled WGS sequence"/>
</dbReference>
<evidence type="ECO:0000313" key="2">
    <source>
        <dbReference type="Proteomes" id="UP000729402"/>
    </source>
</evidence>
<gene>
    <name evidence="1" type="ORF">GUJ93_ZPchr0013g35765</name>
</gene>
<comment type="caution">
    <text evidence="1">The sequence shown here is derived from an EMBL/GenBank/DDBJ whole genome shotgun (WGS) entry which is preliminary data.</text>
</comment>
<dbReference type="AlphaFoldDB" id="A0A8J5WYD6"/>
<protein>
    <submittedName>
        <fullName evidence="1">Uncharacterized protein</fullName>
    </submittedName>
</protein>
<sequence length="100" mass="11131">MLLASVVYTVHRPNRGCALLKLLENGTPFLAGPTPVLLAHVERLPALEAFRLSRKRCRQRRTESLHVPSTKSRVACTQRKLRLCTSCRASLLNALATVLL</sequence>
<evidence type="ECO:0000313" key="1">
    <source>
        <dbReference type="EMBL" id="KAG8095793.1"/>
    </source>
</evidence>
<keyword evidence="2" id="KW-1185">Reference proteome</keyword>
<name>A0A8J5WYD6_ZIZPA</name>
<proteinExistence type="predicted"/>
<dbReference type="EMBL" id="JAAALK010000079">
    <property type="protein sequence ID" value="KAG8095793.1"/>
    <property type="molecule type" value="Genomic_DNA"/>
</dbReference>
<organism evidence="1 2">
    <name type="scientific">Zizania palustris</name>
    <name type="common">Northern wild rice</name>
    <dbReference type="NCBI Taxonomy" id="103762"/>
    <lineage>
        <taxon>Eukaryota</taxon>
        <taxon>Viridiplantae</taxon>
        <taxon>Streptophyta</taxon>
        <taxon>Embryophyta</taxon>
        <taxon>Tracheophyta</taxon>
        <taxon>Spermatophyta</taxon>
        <taxon>Magnoliopsida</taxon>
        <taxon>Liliopsida</taxon>
        <taxon>Poales</taxon>
        <taxon>Poaceae</taxon>
        <taxon>BOP clade</taxon>
        <taxon>Oryzoideae</taxon>
        <taxon>Oryzeae</taxon>
        <taxon>Zizaniinae</taxon>
        <taxon>Zizania</taxon>
    </lineage>
</organism>
<reference evidence="1" key="2">
    <citation type="submission" date="2021-02" db="EMBL/GenBank/DDBJ databases">
        <authorList>
            <person name="Kimball J.A."/>
            <person name="Haas M.W."/>
            <person name="Macchietto M."/>
            <person name="Kono T."/>
            <person name="Duquette J."/>
            <person name="Shao M."/>
        </authorList>
    </citation>
    <scope>NUCLEOTIDE SEQUENCE</scope>
    <source>
        <tissue evidence="1">Fresh leaf tissue</tissue>
    </source>
</reference>